<reference evidence="2" key="1">
    <citation type="submission" date="2014-09" db="EMBL/GenBank/DDBJ databases">
        <authorList>
            <person name="Magalhaes I.L.F."/>
            <person name="Oliveira U."/>
            <person name="Santos F.R."/>
            <person name="Vidigal T.H.D.A."/>
            <person name="Brescovit A.D."/>
            <person name="Santos A.J."/>
        </authorList>
    </citation>
    <scope>NUCLEOTIDE SEQUENCE</scope>
    <source>
        <tissue evidence="2">Shoot tissue taken approximately 20 cm above the soil surface</tissue>
    </source>
</reference>
<evidence type="ECO:0000256" key="1">
    <source>
        <dbReference type="SAM" id="SignalP"/>
    </source>
</evidence>
<protein>
    <submittedName>
        <fullName evidence="2">Sus2</fullName>
    </submittedName>
</protein>
<accession>A0A0A9DKB4</accession>
<feature type="signal peptide" evidence="1">
    <location>
        <begin position="1"/>
        <end position="20"/>
    </location>
</feature>
<reference evidence="2" key="2">
    <citation type="journal article" date="2015" name="Data Brief">
        <title>Shoot transcriptome of the giant reed, Arundo donax.</title>
        <authorList>
            <person name="Barrero R.A."/>
            <person name="Guerrero F.D."/>
            <person name="Moolhuijzen P."/>
            <person name="Goolsby J.A."/>
            <person name="Tidwell J."/>
            <person name="Bellgard S.E."/>
            <person name="Bellgard M.I."/>
        </authorList>
    </citation>
    <scope>NUCLEOTIDE SEQUENCE</scope>
    <source>
        <tissue evidence="2">Shoot tissue taken approximately 20 cm above the soil surface</tissue>
    </source>
</reference>
<sequence>MWCGCRMHFPLFTYLHATAAEPPNKNQGTSVRQRERVIRVRRGSAYLERRATSSLRWAWRVSSTRSRMLGVRSSFGTGMAVVSCVRTAAAGGGGGDGGED</sequence>
<name>A0A0A9DKB4_ARUDO</name>
<organism evidence="2">
    <name type="scientific">Arundo donax</name>
    <name type="common">Giant reed</name>
    <name type="synonym">Donax arundinaceus</name>
    <dbReference type="NCBI Taxonomy" id="35708"/>
    <lineage>
        <taxon>Eukaryota</taxon>
        <taxon>Viridiplantae</taxon>
        <taxon>Streptophyta</taxon>
        <taxon>Embryophyta</taxon>
        <taxon>Tracheophyta</taxon>
        <taxon>Spermatophyta</taxon>
        <taxon>Magnoliopsida</taxon>
        <taxon>Liliopsida</taxon>
        <taxon>Poales</taxon>
        <taxon>Poaceae</taxon>
        <taxon>PACMAD clade</taxon>
        <taxon>Arundinoideae</taxon>
        <taxon>Arundineae</taxon>
        <taxon>Arundo</taxon>
    </lineage>
</organism>
<feature type="chain" id="PRO_5002061386" evidence="1">
    <location>
        <begin position="21"/>
        <end position="100"/>
    </location>
</feature>
<dbReference type="EMBL" id="GBRH01209639">
    <property type="protein sequence ID" value="JAD88256.1"/>
    <property type="molecule type" value="Transcribed_RNA"/>
</dbReference>
<proteinExistence type="predicted"/>
<keyword evidence="1" id="KW-0732">Signal</keyword>
<dbReference type="AlphaFoldDB" id="A0A0A9DKB4"/>
<evidence type="ECO:0000313" key="2">
    <source>
        <dbReference type="EMBL" id="JAD88256.1"/>
    </source>
</evidence>